<evidence type="ECO:0000256" key="1">
    <source>
        <dbReference type="SAM" id="MobiDB-lite"/>
    </source>
</evidence>
<reference evidence="3 4" key="1">
    <citation type="submission" date="2018-10" db="EMBL/GenBank/DDBJ databases">
        <title>A high-quality apple genome assembly.</title>
        <authorList>
            <person name="Hu J."/>
        </authorList>
    </citation>
    <scope>NUCLEOTIDE SEQUENCE [LARGE SCALE GENOMIC DNA]</scope>
    <source>
        <strain evidence="4">cv. HFTH1</strain>
        <tissue evidence="3">Young leaf</tissue>
    </source>
</reference>
<dbReference type="STRING" id="3750.A0A498KAM1"/>
<comment type="caution">
    <text evidence="3">The sequence shown here is derived from an EMBL/GenBank/DDBJ whole genome shotgun (WGS) entry which is preliminary data.</text>
</comment>
<keyword evidence="4" id="KW-1185">Reference proteome</keyword>
<keyword evidence="2" id="KW-0472">Membrane</keyword>
<dbReference type="PANTHER" id="PTHR46235">
    <property type="entry name" value="PHD FINGER-CONTAINING PROTEIN DDB_G0268158"/>
    <property type="match status" value="1"/>
</dbReference>
<name>A0A498KAM1_MALDO</name>
<evidence type="ECO:0000313" key="4">
    <source>
        <dbReference type="Proteomes" id="UP000290289"/>
    </source>
</evidence>
<evidence type="ECO:0000256" key="2">
    <source>
        <dbReference type="SAM" id="Phobius"/>
    </source>
</evidence>
<dbReference type="EMBL" id="RDQH01000329">
    <property type="protein sequence ID" value="RXI03404.1"/>
    <property type="molecule type" value="Genomic_DNA"/>
</dbReference>
<evidence type="ECO:0000313" key="3">
    <source>
        <dbReference type="EMBL" id="RXI03404.1"/>
    </source>
</evidence>
<dbReference type="AlphaFoldDB" id="A0A498KAM1"/>
<gene>
    <name evidence="3" type="ORF">DVH24_004056</name>
</gene>
<sequence>MYALVKYLLRKSFIFFCDLCLKSYIIYTIVLNLVGNVRQLFFERTINISSINALLVGKLGKMRLWCGVEEMDTRESVWKHCYLKEATLLHKLLEVLVQAFGDKLLEEATLLHKLFGQIAQQWYDMKDHELKFVVCMRCPKSYHMKCHMVDASITCIRGIGFEMGEGSHREGRLIARACEGLLPNRILIYCTPILRDHLKFPNVEVKKNMGEKKKKRKLTLESLVEREKVMSKKRTLPLEELHRIKTALGLSKKKQKTFYAKMDDIKVCSGFDIPRNVPTNTSSKKELKTSISGENKPSLGGQRKRHSRSIGDGSLSREKNWDNDTFQKLQHGESEKNRRGMDEISSVNKTDSGNFPAN</sequence>
<dbReference type="PANTHER" id="PTHR46235:SF13">
    <property type="entry name" value="EDM2-LIKE PROTEIN1"/>
    <property type="match status" value="1"/>
</dbReference>
<accession>A0A498KAM1</accession>
<organism evidence="3 4">
    <name type="scientific">Malus domestica</name>
    <name type="common">Apple</name>
    <name type="synonym">Pyrus malus</name>
    <dbReference type="NCBI Taxonomy" id="3750"/>
    <lineage>
        <taxon>Eukaryota</taxon>
        <taxon>Viridiplantae</taxon>
        <taxon>Streptophyta</taxon>
        <taxon>Embryophyta</taxon>
        <taxon>Tracheophyta</taxon>
        <taxon>Spermatophyta</taxon>
        <taxon>Magnoliopsida</taxon>
        <taxon>eudicotyledons</taxon>
        <taxon>Gunneridae</taxon>
        <taxon>Pentapetalae</taxon>
        <taxon>rosids</taxon>
        <taxon>fabids</taxon>
        <taxon>Rosales</taxon>
        <taxon>Rosaceae</taxon>
        <taxon>Amygdaloideae</taxon>
        <taxon>Maleae</taxon>
        <taxon>Malus</taxon>
    </lineage>
</organism>
<proteinExistence type="predicted"/>
<feature type="compositionally biased region" description="Polar residues" evidence="1">
    <location>
        <begin position="345"/>
        <end position="358"/>
    </location>
</feature>
<feature type="transmembrane region" description="Helical" evidence="2">
    <location>
        <begin position="12"/>
        <end position="34"/>
    </location>
</feature>
<feature type="region of interest" description="Disordered" evidence="1">
    <location>
        <begin position="273"/>
        <end position="358"/>
    </location>
</feature>
<keyword evidence="2" id="KW-1133">Transmembrane helix</keyword>
<feature type="compositionally biased region" description="Basic and acidic residues" evidence="1">
    <location>
        <begin position="330"/>
        <end position="342"/>
    </location>
</feature>
<dbReference type="Proteomes" id="UP000290289">
    <property type="component" value="Chromosome 3"/>
</dbReference>
<keyword evidence="2" id="KW-0812">Transmembrane</keyword>
<protein>
    <submittedName>
        <fullName evidence="3">Uncharacterized protein</fullName>
    </submittedName>
</protein>